<name>A0ABP6RSZ0_9PSEU</name>
<accession>A0ABP6RSZ0</accession>
<dbReference type="Proteomes" id="UP001500483">
    <property type="component" value="Unassembled WGS sequence"/>
</dbReference>
<keyword evidence="9" id="KW-1185">Reference proteome</keyword>
<dbReference type="InterPro" id="IPR009075">
    <property type="entry name" value="AcylCo_DH/oxidase_C"/>
</dbReference>
<comment type="cofactor">
    <cofactor evidence="1">
        <name>FAD</name>
        <dbReference type="ChEBI" id="CHEBI:57692"/>
    </cofactor>
</comment>
<evidence type="ECO:0000256" key="5">
    <source>
        <dbReference type="ARBA" id="ARBA00023002"/>
    </source>
</evidence>
<dbReference type="InterPro" id="IPR009100">
    <property type="entry name" value="AcylCoA_DH/oxidase_NM_dom_sf"/>
</dbReference>
<organism evidence="8 9">
    <name type="scientific">Saccharopolyspora gregorii</name>
    <dbReference type="NCBI Taxonomy" id="33914"/>
    <lineage>
        <taxon>Bacteria</taxon>
        <taxon>Bacillati</taxon>
        <taxon>Actinomycetota</taxon>
        <taxon>Actinomycetes</taxon>
        <taxon>Pseudonocardiales</taxon>
        <taxon>Pseudonocardiaceae</taxon>
        <taxon>Saccharopolyspora</taxon>
    </lineage>
</organism>
<evidence type="ECO:0000259" key="6">
    <source>
        <dbReference type="Pfam" id="PF00441"/>
    </source>
</evidence>
<dbReference type="Gene3D" id="1.20.140.10">
    <property type="entry name" value="Butyryl-CoA Dehydrogenase, subunit A, domain 3"/>
    <property type="match status" value="1"/>
</dbReference>
<keyword evidence="3" id="KW-0285">Flavoprotein</keyword>
<dbReference type="Gene3D" id="1.10.540.10">
    <property type="entry name" value="Acyl-CoA dehydrogenase/oxidase, N-terminal domain"/>
    <property type="match status" value="1"/>
</dbReference>
<dbReference type="SUPFAM" id="SSF47203">
    <property type="entry name" value="Acyl-CoA dehydrogenase C-terminal domain-like"/>
    <property type="match status" value="1"/>
</dbReference>
<evidence type="ECO:0000313" key="9">
    <source>
        <dbReference type="Proteomes" id="UP001500483"/>
    </source>
</evidence>
<comment type="caution">
    <text evidence="8">The sequence shown here is derived from an EMBL/GenBank/DDBJ whole genome shotgun (WGS) entry which is preliminary data.</text>
</comment>
<evidence type="ECO:0000259" key="7">
    <source>
        <dbReference type="Pfam" id="PF02771"/>
    </source>
</evidence>
<dbReference type="SUPFAM" id="SSF56645">
    <property type="entry name" value="Acyl-CoA dehydrogenase NM domain-like"/>
    <property type="match status" value="1"/>
</dbReference>
<dbReference type="EMBL" id="BAAAYK010000038">
    <property type="protein sequence ID" value="GAA3359187.1"/>
    <property type="molecule type" value="Genomic_DNA"/>
</dbReference>
<evidence type="ECO:0000256" key="2">
    <source>
        <dbReference type="ARBA" id="ARBA00009347"/>
    </source>
</evidence>
<gene>
    <name evidence="8" type="ORF">GCM10020366_34200</name>
</gene>
<dbReference type="Pfam" id="PF00441">
    <property type="entry name" value="Acyl-CoA_dh_1"/>
    <property type="match status" value="1"/>
</dbReference>
<dbReference type="InterPro" id="IPR013786">
    <property type="entry name" value="AcylCoA_DH/ox_N"/>
</dbReference>
<reference evidence="9" key="1">
    <citation type="journal article" date="2019" name="Int. J. Syst. Evol. Microbiol.">
        <title>The Global Catalogue of Microorganisms (GCM) 10K type strain sequencing project: providing services to taxonomists for standard genome sequencing and annotation.</title>
        <authorList>
            <consortium name="The Broad Institute Genomics Platform"/>
            <consortium name="The Broad Institute Genome Sequencing Center for Infectious Disease"/>
            <person name="Wu L."/>
            <person name="Ma J."/>
        </authorList>
    </citation>
    <scope>NUCLEOTIDE SEQUENCE [LARGE SCALE GENOMIC DNA]</scope>
    <source>
        <strain evidence="9">JCM 9687</strain>
    </source>
</reference>
<evidence type="ECO:0000256" key="4">
    <source>
        <dbReference type="ARBA" id="ARBA00022827"/>
    </source>
</evidence>
<keyword evidence="4" id="KW-0274">FAD</keyword>
<feature type="domain" description="Acyl-CoA dehydrogenase/oxidase N-terminal" evidence="7">
    <location>
        <begin position="6"/>
        <end position="115"/>
    </location>
</feature>
<evidence type="ECO:0000256" key="1">
    <source>
        <dbReference type="ARBA" id="ARBA00001974"/>
    </source>
</evidence>
<dbReference type="InterPro" id="IPR036250">
    <property type="entry name" value="AcylCo_DH-like_C"/>
</dbReference>
<protein>
    <submittedName>
        <fullName evidence="8">Acyl-CoA dehydrogenase family protein</fullName>
    </submittedName>
</protein>
<dbReference type="PANTHER" id="PTHR43884:SF20">
    <property type="entry name" value="ACYL-COA DEHYDROGENASE FADE28"/>
    <property type="match status" value="1"/>
</dbReference>
<keyword evidence="5" id="KW-0560">Oxidoreductase</keyword>
<proteinExistence type="inferred from homology"/>
<dbReference type="Pfam" id="PF02771">
    <property type="entry name" value="Acyl-CoA_dh_N"/>
    <property type="match status" value="1"/>
</dbReference>
<feature type="domain" description="Acyl-CoA dehydrogenase/oxidase C-terminal" evidence="6">
    <location>
        <begin position="218"/>
        <end position="364"/>
    </location>
</feature>
<dbReference type="CDD" id="cd00567">
    <property type="entry name" value="ACAD"/>
    <property type="match status" value="1"/>
</dbReference>
<dbReference type="InterPro" id="IPR046373">
    <property type="entry name" value="Acyl-CoA_Oxase/DH_mid-dom_sf"/>
</dbReference>
<comment type="similarity">
    <text evidence="2">Belongs to the acyl-CoA dehydrogenase family.</text>
</comment>
<dbReference type="InterPro" id="IPR037069">
    <property type="entry name" value="AcylCoA_DH/ox_N_sf"/>
</dbReference>
<evidence type="ECO:0000313" key="8">
    <source>
        <dbReference type="EMBL" id="GAA3359187.1"/>
    </source>
</evidence>
<dbReference type="RefSeq" id="WP_344927788.1">
    <property type="nucleotide sequence ID" value="NZ_BAAAYK010000038.1"/>
</dbReference>
<sequence>MDFTPTEQQQDLTELTRRITTDRVTTERLREVESGPERFDRALWAELAKAGVLGAGLPDSLGGGGCGPLEQCAVLVELGRAVAPVPYLASLVAGAGALARFGDEQQCERWARPAGGGELVLTAAFAEGAEPVPDPPATRAERADERWVLHGAKVAVPAGTVADAFLVPATTPDGTRVFVVAAADPGVSVRAQQVVDGDAEAVLELAAVALDADRLLGGAEVARWLADRYALGACAEQLGVLERALELTAAHARERVQFDRPIGTFQAVSQRLADAYVDVEAVRLTLWQAACRAAQDLPCSAEVAVAKFWAAEAGHRVAHTAVHVHGGTGIDLDHDLHRYFTAAKRREFVLGGATTQLHRIGEALATDEISLD</sequence>
<dbReference type="PANTHER" id="PTHR43884">
    <property type="entry name" value="ACYL-COA DEHYDROGENASE"/>
    <property type="match status" value="1"/>
</dbReference>
<evidence type="ECO:0000256" key="3">
    <source>
        <dbReference type="ARBA" id="ARBA00022630"/>
    </source>
</evidence>
<dbReference type="Gene3D" id="2.40.110.10">
    <property type="entry name" value="Butyryl-CoA Dehydrogenase, subunit A, domain 2"/>
    <property type="match status" value="1"/>
</dbReference>